<accession>A0ABY1S129</accession>
<gene>
    <name evidence="2" type="ORF">SAMN04487964_10852</name>
</gene>
<evidence type="ECO:0000256" key="1">
    <source>
        <dbReference type="SAM" id="SignalP"/>
    </source>
</evidence>
<evidence type="ECO:0000313" key="2">
    <source>
        <dbReference type="EMBL" id="SMR74755.1"/>
    </source>
</evidence>
<keyword evidence="1" id="KW-0732">Signal</keyword>
<feature type="chain" id="PRO_5046131556" description="Outer membrane protein beta-barrel domain-containing protein" evidence="1">
    <location>
        <begin position="23"/>
        <end position="181"/>
    </location>
</feature>
<dbReference type="Proteomes" id="UP001159257">
    <property type="component" value="Unassembled WGS sequence"/>
</dbReference>
<organism evidence="2 3">
    <name type="scientific">Marinobacterium sediminicola</name>
    <dbReference type="NCBI Taxonomy" id="518898"/>
    <lineage>
        <taxon>Bacteria</taxon>
        <taxon>Pseudomonadati</taxon>
        <taxon>Pseudomonadota</taxon>
        <taxon>Gammaproteobacteria</taxon>
        <taxon>Oceanospirillales</taxon>
        <taxon>Oceanospirillaceae</taxon>
        <taxon>Marinobacterium</taxon>
    </lineage>
</organism>
<reference evidence="2 3" key="1">
    <citation type="submission" date="2017-05" db="EMBL/GenBank/DDBJ databases">
        <authorList>
            <person name="Varghese N."/>
            <person name="Submissions S."/>
        </authorList>
    </citation>
    <scope>NUCLEOTIDE SEQUENCE [LARGE SCALE GENOMIC DNA]</scope>
    <source>
        <strain evidence="2 3">CGMCC 1.7287</strain>
    </source>
</reference>
<evidence type="ECO:0008006" key="4">
    <source>
        <dbReference type="Google" id="ProtNLM"/>
    </source>
</evidence>
<comment type="caution">
    <text evidence="2">The sequence shown here is derived from an EMBL/GenBank/DDBJ whole genome shotgun (WGS) entry which is preliminary data.</text>
</comment>
<proteinExistence type="predicted"/>
<name>A0ABY1S129_9GAMM</name>
<sequence length="181" mass="19099">MKKALLSFLLCSCAALPATSFAGNAVLPAVPADYNDDELYLGFNWVFGEGFVPQLELGYRNVEVDVDGDVTGYGLSTSFILNKGFDLLQLKGIAGDEDVQGELGVGYSLQNRSFAGSLGAQGNHVTAGVQYTGGETPFQFYGGVNTVSDYETRSRCPSGTIPINGGSECSFGVPIQTQSPE</sequence>
<keyword evidence="3" id="KW-1185">Reference proteome</keyword>
<evidence type="ECO:0000313" key="3">
    <source>
        <dbReference type="Proteomes" id="UP001159257"/>
    </source>
</evidence>
<feature type="signal peptide" evidence="1">
    <location>
        <begin position="1"/>
        <end position="22"/>
    </location>
</feature>
<dbReference type="EMBL" id="FXWV01000008">
    <property type="protein sequence ID" value="SMR74755.1"/>
    <property type="molecule type" value="Genomic_DNA"/>
</dbReference>
<protein>
    <recommendedName>
        <fullName evidence="4">Outer membrane protein beta-barrel domain-containing protein</fullName>
    </recommendedName>
</protein>
<dbReference type="RefSeq" id="WP_239039971.1">
    <property type="nucleotide sequence ID" value="NZ_BAAAEY010000004.1"/>
</dbReference>